<dbReference type="Proteomes" id="UP000283269">
    <property type="component" value="Unassembled WGS sequence"/>
</dbReference>
<reference evidence="1 2" key="1">
    <citation type="journal article" date="2018" name="Evol. Lett.">
        <title>Horizontal gene cluster transfer increased hallucinogenic mushroom diversity.</title>
        <authorList>
            <person name="Reynolds H.T."/>
            <person name="Vijayakumar V."/>
            <person name="Gluck-Thaler E."/>
            <person name="Korotkin H.B."/>
            <person name="Matheny P.B."/>
            <person name="Slot J.C."/>
        </authorList>
    </citation>
    <scope>NUCLEOTIDE SEQUENCE [LARGE SCALE GENOMIC DNA]</scope>
    <source>
        <strain evidence="1 2">2631</strain>
    </source>
</reference>
<dbReference type="OrthoDB" id="10621296at2759"/>
<protein>
    <submittedName>
        <fullName evidence="1">Uncharacterized protein</fullName>
    </submittedName>
</protein>
<organism evidence="1 2">
    <name type="scientific">Psilocybe cyanescens</name>
    <dbReference type="NCBI Taxonomy" id="93625"/>
    <lineage>
        <taxon>Eukaryota</taxon>
        <taxon>Fungi</taxon>
        <taxon>Dikarya</taxon>
        <taxon>Basidiomycota</taxon>
        <taxon>Agaricomycotina</taxon>
        <taxon>Agaricomycetes</taxon>
        <taxon>Agaricomycetidae</taxon>
        <taxon>Agaricales</taxon>
        <taxon>Agaricineae</taxon>
        <taxon>Strophariaceae</taxon>
        <taxon>Psilocybe</taxon>
    </lineage>
</organism>
<dbReference type="InParanoid" id="A0A409WM86"/>
<name>A0A409WM86_PSICY</name>
<proteinExistence type="predicted"/>
<gene>
    <name evidence="1" type="ORF">CVT25_003412</name>
</gene>
<dbReference type="AlphaFoldDB" id="A0A409WM86"/>
<keyword evidence="2" id="KW-1185">Reference proteome</keyword>
<evidence type="ECO:0000313" key="2">
    <source>
        <dbReference type="Proteomes" id="UP000283269"/>
    </source>
</evidence>
<accession>A0A409WM86</accession>
<dbReference type="EMBL" id="NHYD01003373">
    <property type="protein sequence ID" value="PPQ79530.1"/>
    <property type="molecule type" value="Genomic_DNA"/>
</dbReference>
<evidence type="ECO:0000313" key="1">
    <source>
        <dbReference type="EMBL" id="PPQ79530.1"/>
    </source>
</evidence>
<sequence length="140" mass="15683">MSLFICYLWYSHTDPQETALFEPLVTAKSDIAKDTQLVPIIGTPSILINNASFVPDLSTDEQGLQISFFMVSASNISIHSKGDIKLVSNFDRLKAQSTKTLEALAQNRRRMADRSAAQVRKLRVKRARAALDTRHCPIHL</sequence>
<comment type="caution">
    <text evidence="1">The sequence shown here is derived from an EMBL/GenBank/DDBJ whole genome shotgun (WGS) entry which is preliminary data.</text>
</comment>